<proteinExistence type="predicted"/>
<evidence type="ECO:0000313" key="3">
    <source>
        <dbReference type="Proteomes" id="UP001196413"/>
    </source>
</evidence>
<evidence type="ECO:0000256" key="1">
    <source>
        <dbReference type="SAM" id="MobiDB-lite"/>
    </source>
</evidence>
<comment type="caution">
    <text evidence="2">The sequence shown here is derived from an EMBL/GenBank/DDBJ whole genome shotgun (WGS) entry which is preliminary data.</text>
</comment>
<evidence type="ECO:0000313" key="2">
    <source>
        <dbReference type="EMBL" id="KAJ1373459.1"/>
    </source>
</evidence>
<gene>
    <name evidence="2" type="ORF">KIN20_035860</name>
</gene>
<dbReference type="EMBL" id="JAHQIW010007293">
    <property type="protein sequence ID" value="KAJ1373459.1"/>
    <property type="molecule type" value="Genomic_DNA"/>
</dbReference>
<sequence length="118" mass="12593">MTKNIVVDLSGKLITALSETRSHGLKLSPQQLGGATSHFKGQKPPRPGSATRGSTKRPTPFWTAIEIGQWRSASALDTEPSSSTRELATELSVDQKAVWITSNNSTSSTGSLAKIRSN</sequence>
<name>A0AAD5WK15_PARTN</name>
<dbReference type="AlphaFoldDB" id="A0AAD5WK15"/>
<organism evidence="2 3">
    <name type="scientific">Parelaphostrongylus tenuis</name>
    <name type="common">Meningeal worm</name>
    <dbReference type="NCBI Taxonomy" id="148309"/>
    <lineage>
        <taxon>Eukaryota</taxon>
        <taxon>Metazoa</taxon>
        <taxon>Ecdysozoa</taxon>
        <taxon>Nematoda</taxon>
        <taxon>Chromadorea</taxon>
        <taxon>Rhabditida</taxon>
        <taxon>Rhabditina</taxon>
        <taxon>Rhabditomorpha</taxon>
        <taxon>Strongyloidea</taxon>
        <taxon>Metastrongylidae</taxon>
        <taxon>Parelaphostrongylus</taxon>
    </lineage>
</organism>
<dbReference type="Proteomes" id="UP001196413">
    <property type="component" value="Unassembled WGS sequence"/>
</dbReference>
<protein>
    <submittedName>
        <fullName evidence="2">Uncharacterized protein</fullName>
    </submittedName>
</protein>
<feature type="region of interest" description="Disordered" evidence="1">
    <location>
        <begin position="21"/>
        <end position="58"/>
    </location>
</feature>
<reference evidence="2" key="1">
    <citation type="submission" date="2021-06" db="EMBL/GenBank/DDBJ databases">
        <title>Parelaphostrongylus tenuis whole genome reference sequence.</title>
        <authorList>
            <person name="Garwood T.J."/>
            <person name="Larsen P.A."/>
            <person name="Fountain-Jones N.M."/>
            <person name="Garbe J.R."/>
            <person name="Macchietto M.G."/>
            <person name="Kania S.A."/>
            <person name="Gerhold R.W."/>
            <person name="Richards J.E."/>
            <person name="Wolf T.M."/>
        </authorList>
    </citation>
    <scope>NUCLEOTIDE SEQUENCE</scope>
    <source>
        <strain evidence="2">MNPRO001-30</strain>
        <tissue evidence="2">Meninges</tissue>
    </source>
</reference>
<accession>A0AAD5WK15</accession>
<keyword evidence="3" id="KW-1185">Reference proteome</keyword>